<protein>
    <recommendedName>
        <fullName evidence="4">non-specific protein-tyrosine kinase</fullName>
        <ecNumber evidence="4">2.7.10.2</ecNumber>
    </recommendedName>
</protein>
<dbReference type="CDD" id="cd05387">
    <property type="entry name" value="BY-kinase"/>
    <property type="match status" value="1"/>
</dbReference>
<dbReference type="Pfam" id="PF13614">
    <property type="entry name" value="AAA_31"/>
    <property type="match status" value="1"/>
</dbReference>
<dbReference type="PATRIC" id="fig|269796.9.peg.1562"/>
<dbReference type="InterPro" id="IPR027417">
    <property type="entry name" value="P-loop_NTPase"/>
</dbReference>
<dbReference type="Pfam" id="PF02706">
    <property type="entry name" value="Wzz"/>
    <property type="match status" value="1"/>
</dbReference>
<feature type="domain" description="Polysaccharide chain length determinant N-terminal" evidence="18">
    <location>
        <begin position="17"/>
        <end position="104"/>
    </location>
</feature>
<dbReference type="Gene3D" id="3.40.50.300">
    <property type="entry name" value="P-loop containing nucleotide triphosphate hydrolases"/>
    <property type="match status" value="1"/>
</dbReference>
<evidence type="ECO:0000256" key="1">
    <source>
        <dbReference type="ARBA" id="ARBA00004429"/>
    </source>
</evidence>
<keyword evidence="11" id="KW-0067">ATP-binding</keyword>
<dbReference type="EnsemblBacteria" id="ABC22291">
    <property type="protein sequence ID" value="ABC22291"/>
    <property type="gene ID" value="Rru_A1490"/>
</dbReference>
<evidence type="ECO:0000259" key="18">
    <source>
        <dbReference type="Pfam" id="PF02706"/>
    </source>
</evidence>
<dbReference type="RefSeq" id="WP_011389244.1">
    <property type="nucleotide sequence ID" value="NC_007643.1"/>
</dbReference>
<gene>
    <name evidence="21" type="ordered locus">Rru_A1490</name>
</gene>
<dbReference type="GO" id="GO:0005886">
    <property type="term" value="C:plasma membrane"/>
    <property type="evidence" value="ECO:0007669"/>
    <property type="project" value="UniProtKB-SubCell"/>
</dbReference>
<keyword evidence="6" id="KW-0997">Cell inner membrane</keyword>
<dbReference type="EMBL" id="CP000230">
    <property type="protein sequence ID" value="ABC22291.1"/>
    <property type="molecule type" value="Genomic_DNA"/>
</dbReference>
<evidence type="ECO:0000256" key="7">
    <source>
        <dbReference type="ARBA" id="ARBA00022679"/>
    </source>
</evidence>
<evidence type="ECO:0000256" key="15">
    <source>
        <dbReference type="ARBA" id="ARBA00051245"/>
    </source>
</evidence>
<comment type="similarity">
    <text evidence="3">Belongs to the etk/wzc family.</text>
</comment>
<keyword evidence="13 17" id="KW-0472">Membrane</keyword>
<feature type="domain" description="Tyrosine-protein kinase G-rich" evidence="20">
    <location>
        <begin position="400"/>
        <end position="471"/>
    </location>
</feature>
<dbReference type="PhylomeDB" id="Q2RUA4"/>
<evidence type="ECO:0000256" key="13">
    <source>
        <dbReference type="ARBA" id="ARBA00023136"/>
    </source>
</evidence>
<dbReference type="PANTHER" id="PTHR32309">
    <property type="entry name" value="TYROSINE-PROTEIN KINASE"/>
    <property type="match status" value="1"/>
</dbReference>
<keyword evidence="10 21" id="KW-0418">Kinase</keyword>
<dbReference type="SUPFAM" id="SSF52540">
    <property type="entry name" value="P-loop containing nucleoside triphosphate hydrolases"/>
    <property type="match status" value="1"/>
</dbReference>
<name>Q2RUA4_RHORT</name>
<sequence>MAPDQAKPAPFRDQFHRVLGVIRRGKLLILACVLLVVAPTIVFLQQATPRYTANAAVLIEAPDATDSLLDRSDMSRTRLNDLMITTEAEVLGSTPLARRVIDKLGLDQDPEFNARLRKPTAFQRVTFWLNPINWIPDGWRAGRKDEATMTPKVREELQRARVTATFLGRLSVKPKRRSFVIDLEFTATSREKSALIVNTLADLYVFDRLEAGFDETKRVNEWLAQRLESLRGDVALAEAAVETYRAENGLRPVGERQGTVANQQLTELNSRLVLARADLAQKQARLDQVRSLSRGGGVATASDVLQSSLIQQLRQREAEVRSALSEAEKTYGERHPKIIGMRADLGQLQSSIGGEIGKIASSAEGDVEIAAIGVRTLEREIVGLRQEGDVQGGAIVRLRELERQADSSRSLYEAFLSRFKRNAEQEQIQRANARLLSPADIPASPSYPRKIPILLVMMVVGFGLGIGLVFLVEGLDGTVHSTEELEALVGLPPLAVIPVVRGRGGGAVVLARPRAPIAHAFRNLRTALTLNGEETRRRIVMVSSSVPKEGKSFVSLGLALTYARAGERVLLIDADVHRSSLAATIGIDGTRGLAQVLRGEATLDQVVTRPPGMDLDFLAAGEASAQEELFDASTLGALLSEPASRYDRIIIDTAPVLAVADARIVAGVADQVIYLVRWGSTQQTAVRNGIKLLRDVRAPLAGMVLSQVDVRRHAVYGYGDYGASYGRYQEYYAE</sequence>
<comment type="similarity">
    <text evidence="2">Belongs to the CpsD/CapB family.</text>
</comment>
<dbReference type="InterPro" id="IPR025669">
    <property type="entry name" value="AAA_dom"/>
</dbReference>
<evidence type="ECO:0000256" key="5">
    <source>
        <dbReference type="ARBA" id="ARBA00022475"/>
    </source>
</evidence>
<dbReference type="InterPro" id="IPR003856">
    <property type="entry name" value="LPS_length_determ_N"/>
</dbReference>
<keyword evidence="16" id="KW-0175">Coiled coil</keyword>
<dbReference type="STRING" id="269796.Rru_A1490"/>
<comment type="catalytic activity">
    <reaction evidence="15">
        <text>L-tyrosyl-[protein] + ATP = O-phospho-L-tyrosyl-[protein] + ADP + H(+)</text>
        <dbReference type="Rhea" id="RHEA:10596"/>
        <dbReference type="Rhea" id="RHEA-COMP:10136"/>
        <dbReference type="Rhea" id="RHEA-COMP:20101"/>
        <dbReference type="ChEBI" id="CHEBI:15378"/>
        <dbReference type="ChEBI" id="CHEBI:30616"/>
        <dbReference type="ChEBI" id="CHEBI:46858"/>
        <dbReference type="ChEBI" id="CHEBI:61978"/>
        <dbReference type="ChEBI" id="CHEBI:456216"/>
        <dbReference type="EC" id="2.7.10.2"/>
    </reaction>
</comment>
<evidence type="ECO:0000256" key="10">
    <source>
        <dbReference type="ARBA" id="ARBA00022777"/>
    </source>
</evidence>
<dbReference type="Proteomes" id="UP000001929">
    <property type="component" value="Chromosome"/>
</dbReference>
<keyword evidence="9" id="KW-0547">Nucleotide-binding</keyword>
<keyword evidence="7" id="KW-0808">Transferase</keyword>
<evidence type="ECO:0000256" key="8">
    <source>
        <dbReference type="ARBA" id="ARBA00022692"/>
    </source>
</evidence>
<keyword evidence="5" id="KW-1003">Cell membrane</keyword>
<evidence type="ECO:0000313" key="21">
    <source>
        <dbReference type="EMBL" id="ABC22291.1"/>
    </source>
</evidence>
<dbReference type="eggNOG" id="COG0489">
    <property type="taxonomic scope" value="Bacteria"/>
</dbReference>
<dbReference type="AlphaFoldDB" id="Q2RUA4"/>
<evidence type="ECO:0000256" key="14">
    <source>
        <dbReference type="ARBA" id="ARBA00023137"/>
    </source>
</evidence>
<dbReference type="KEGG" id="rru:Rru_A1490"/>
<keyword evidence="22" id="KW-1185">Reference proteome</keyword>
<evidence type="ECO:0000313" key="22">
    <source>
        <dbReference type="Proteomes" id="UP000001929"/>
    </source>
</evidence>
<comment type="subcellular location">
    <subcellularLocation>
        <location evidence="1">Cell inner membrane</location>
        <topology evidence="1">Multi-pass membrane protein</topology>
    </subcellularLocation>
</comment>
<evidence type="ECO:0000256" key="6">
    <source>
        <dbReference type="ARBA" id="ARBA00022519"/>
    </source>
</evidence>
<dbReference type="PANTHER" id="PTHR32309:SF13">
    <property type="entry name" value="FERRIC ENTEROBACTIN TRANSPORT PROTEIN FEPE"/>
    <property type="match status" value="1"/>
</dbReference>
<dbReference type="GO" id="GO:0004715">
    <property type="term" value="F:non-membrane spanning protein tyrosine kinase activity"/>
    <property type="evidence" value="ECO:0007669"/>
    <property type="project" value="UniProtKB-EC"/>
</dbReference>
<evidence type="ECO:0000259" key="20">
    <source>
        <dbReference type="Pfam" id="PF13807"/>
    </source>
</evidence>
<feature type="transmembrane region" description="Helical" evidence="17">
    <location>
        <begin position="451"/>
        <end position="472"/>
    </location>
</feature>
<dbReference type="InterPro" id="IPR005702">
    <property type="entry name" value="Wzc-like_C"/>
</dbReference>
<keyword evidence="8 17" id="KW-0812">Transmembrane</keyword>
<organism evidence="21 22">
    <name type="scientific">Rhodospirillum rubrum (strain ATCC 11170 / ATH 1.1.1 / DSM 467 / LMG 4362 / NCIMB 8255 / S1)</name>
    <dbReference type="NCBI Taxonomy" id="269796"/>
    <lineage>
        <taxon>Bacteria</taxon>
        <taxon>Pseudomonadati</taxon>
        <taxon>Pseudomonadota</taxon>
        <taxon>Alphaproteobacteria</taxon>
        <taxon>Rhodospirillales</taxon>
        <taxon>Rhodospirillaceae</taxon>
        <taxon>Rhodospirillum</taxon>
    </lineage>
</organism>
<evidence type="ECO:0000256" key="9">
    <source>
        <dbReference type="ARBA" id="ARBA00022741"/>
    </source>
</evidence>
<accession>Q2RUA4</accession>
<evidence type="ECO:0000256" key="4">
    <source>
        <dbReference type="ARBA" id="ARBA00011903"/>
    </source>
</evidence>
<dbReference type="InterPro" id="IPR050445">
    <property type="entry name" value="Bact_polysacc_biosynth/exp"/>
</dbReference>
<dbReference type="Pfam" id="PF13807">
    <property type="entry name" value="GNVR"/>
    <property type="match status" value="1"/>
</dbReference>
<evidence type="ECO:0000259" key="19">
    <source>
        <dbReference type="Pfam" id="PF13614"/>
    </source>
</evidence>
<dbReference type="InterPro" id="IPR032807">
    <property type="entry name" value="GNVR"/>
</dbReference>
<proteinExistence type="inferred from homology"/>
<keyword evidence="14 21" id="KW-0829">Tyrosine-protein kinase</keyword>
<evidence type="ECO:0000256" key="2">
    <source>
        <dbReference type="ARBA" id="ARBA00007316"/>
    </source>
</evidence>
<dbReference type="HOGENOM" id="CLU_009912_2_0_5"/>
<evidence type="ECO:0000256" key="3">
    <source>
        <dbReference type="ARBA" id="ARBA00008883"/>
    </source>
</evidence>
<dbReference type="NCBIfam" id="TIGR01007">
    <property type="entry name" value="eps_fam"/>
    <property type="match status" value="1"/>
</dbReference>
<evidence type="ECO:0000256" key="16">
    <source>
        <dbReference type="SAM" id="Coils"/>
    </source>
</evidence>
<dbReference type="GO" id="GO:0005524">
    <property type="term" value="F:ATP binding"/>
    <property type="evidence" value="ECO:0007669"/>
    <property type="project" value="UniProtKB-KW"/>
</dbReference>
<reference evidence="21 22" key="1">
    <citation type="journal article" date="2011" name="Stand. Genomic Sci.">
        <title>Complete genome sequence of Rhodospirillum rubrum type strain (S1).</title>
        <authorList>
            <person name="Munk A.C."/>
            <person name="Copeland A."/>
            <person name="Lucas S."/>
            <person name="Lapidus A."/>
            <person name="Del Rio T.G."/>
            <person name="Barry K."/>
            <person name="Detter J.C."/>
            <person name="Hammon N."/>
            <person name="Israni S."/>
            <person name="Pitluck S."/>
            <person name="Brettin T."/>
            <person name="Bruce D."/>
            <person name="Han C."/>
            <person name="Tapia R."/>
            <person name="Gilna P."/>
            <person name="Schmutz J."/>
            <person name="Larimer F."/>
            <person name="Land M."/>
            <person name="Kyrpides N.C."/>
            <person name="Mavromatis K."/>
            <person name="Richardson P."/>
            <person name="Rohde M."/>
            <person name="Goker M."/>
            <person name="Klenk H.P."/>
            <person name="Zhang Y."/>
            <person name="Roberts G.P."/>
            <person name="Reslewic S."/>
            <person name="Schwartz D.C."/>
        </authorList>
    </citation>
    <scope>NUCLEOTIDE SEQUENCE [LARGE SCALE GENOMIC DNA]</scope>
    <source>
        <strain evidence="22">ATCC 11170 / ATH 1.1.1 / DSM 467 / LMG 4362 / NCIMB 8255 / S1</strain>
    </source>
</reference>
<feature type="coiled-coil region" evidence="16">
    <location>
        <begin position="227"/>
        <end position="285"/>
    </location>
</feature>
<feature type="domain" description="AAA" evidence="19">
    <location>
        <begin position="550"/>
        <end position="675"/>
    </location>
</feature>
<keyword evidence="12 17" id="KW-1133">Transmembrane helix</keyword>
<evidence type="ECO:0000256" key="12">
    <source>
        <dbReference type="ARBA" id="ARBA00022989"/>
    </source>
</evidence>
<dbReference type="eggNOG" id="COG3206">
    <property type="taxonomic scope" value="Bacteria"/>
</dbReference>
<evidence type="ECO:0000256" key="11">
    <source>
        <dbReference type="ARBA" id="ARBA00022840"/>
    </source>
</evidence>
<evidence type="ECO:0000256" key="17">
    <source>
        <dbReference type="SAM" id="Phobius"/>
    </source>
</evidence>
<feature type="transmembrane region" description="Helical" evidence="17">
    <location>
        <begin position="27"/>
        <end position="44"/>
    </location>
</feature>
<dbReference type="EC" id="2.7.10.2" evidence="4"/>